<keyword evidence="1" id="KW-0472">Membrane</keyword>
<keyword evidence="1" id="KW-0812">Transmembrane</keyword>
<dbReference type="EMBL" id="JAUFRC010000004">
    <property type="protein sequence ID" value="MDN3714349.1"/>
    <property type="molecule type" value="Genomic_DNA"/>
</dbReference>
<comment type="caution">
    <text evidence="2">The sequence shown here is derived from an EMBL/GenBank/DDBJ whole genome shotgun (WGS) entry which is preliminary data.</text>
</comment>
<keyword evidence="1" id="KW-1133">Transmembrane helix</keyword>
<evidence type="ECO:0000313" key="2">
    <source>
        <dbReference type="EMBL" id="MDN3714349.1"/>
    </source>
</evidence>
<sequence>MTAINEIQTSILLISSGTRTIGPMIIFLEEGGASTLAAAVGCLMVFGVLLLMLLSTVLSRFLPKGVLPWQF</sequence>
<reference evidence="3" key="1">
    <citation type="journal article" date="2019" name="Int. J. Syst. Evol. Microbiol.">
        <title>The Global Catalogue of Microorganisms (GCM) 10K type strain sequencing project: providing services to taxonomists for standard genome sequencing and annotation.</title>
        <authorList>
            <consortium name="The Broad Institute Genomics Platform"/>
            <consortium name="The Broad Institute Genome Sequencing Center for Infectious Disease"/>
            <person name="Wu L."/>
            <person name="Ma J."/>
        </authorList>
    </citation>
    <scope>NUCLEOTIDE SEQUENCE [LARGE SCALE GENOMIC DNA]</scope>
    <source>
        <strain evidence="3">CECT 8482</strain>
    </source>
</reference>
<gene>
    <name evidence="2" type="ORF">QWZ10_25660</name>
</gene>
<organism evidence="2 3">
    <name type="scientific">Paracoccus cavernae</name>
    <dbReference type="NCBI Taxonomy" id="1571207"/>
    <lineage>
        <taxon>Bacteria</taxon>
        <taxon>Pseudomonadati</taxon>
        <taxon>Pseudomonadota</taxon>
        <taxon>Alphaproteobacteria</taxon>
        <taxon>Rhodobacterales</taxon>
        <taxon>Paracoccaceae</taxon>
        <taxon>Paracoccus</taxon>
    </lineage>
</organism>
<accession>A0ABT8DC46</accession>
<protein>
    <submittedName>
        <fullName evidence="2">Uncharacterized protein</fullName>
    </submittedName>
</protein>
<name>A0ABT8DC46_9RHOB</name>
<proteinExistence type="predicted"/>
<keyword evidence="3" id="KW-1185">Reference proteome</keyword>
<evidence type="ECO:0000256" key="1">
    <source>
        <dbReference type="SAM" id="Phobius"/>
    </source>
</evidence>
<dbReference type="Proteomes" id="UP001243846">
    <property type="component" value="Unassembled WGS sequence"/>
</dbReference>
<evidence type="ECO:0000313" key="3">
    <source>
        <dbReference type="Proteomes" id="UP001243846"/>
    </source>
</evidence>
<feature type="transmembrane region" description="Helical" evidence="1">
    <location>
        <begin position="33"/>
        <end position="54"/>
    </location>
</feature>